<accession>G7TH92</accession>
<sequence length="77" mass="8391">MTEISQHVRILGRKRPRCPLAGSHACGRWTQMGSAAVGAAEAGALRGDAYGCIRMHTDACRAPGRSRALARRFRPRM</sequence>
<dbReference type="KEGG" id="xor:XOC_1293"/>
<dbReference type="Proteomes" id="UP000008851">
    <property type="component" value="Chromosome"/>
</dbReference>
<gene>
    <name evidence="1" type="ORF">XOC_1293</name>
</gene>
<dbReference type="AlphaFoldDB" id="G7TH92"/>
<evidence type="ECO:0000313" key="2">
    <source>
        <dbReference type="Proteomes" id="UP000008851"/>
    </source>
</evidence>
<protein>
    <submittedName>
        <fullName evidence="1">Uncharacterized protein</fullName>
    </submittedName>
</protein>
<dbReference type="HOGENOM" id="CLU_2637193_0_0_6"/>
<evidence type="ECO:0000313" key="1">
    <source>
        <dbReference type="EMBL" id="AEQ95481.1"/>
    </source>
</evidence>
<reference evidence="1 2" key="1">
    <citation type="journal article" date="2011" name="J. Bacteriol.">
        <title>Two new complete genome sequences offer insight into host and tissue specificity of plant pathogenic Xanthomonas spp.</title>
        <authorList>
            <person name="Bogdanove A.J."/>
            <person name="Koebnik R."/>
            <person name="Lu H."/>
            <person name="Furutani A."/>
            <person name="Angiuoli S.V."/>
            <person name="Patil P.B."/>
            <person name="Van Sluys M.A."/>
            <person name="Ryan R.P."/>
            <person name="Meyer D.F."/>
            <person name="Han S.W."/>
            <person name="Aparna G."/>
            <person name="Rajaram M."/>
            <person name="Delcher A.L."/>
            <person name="Phillippy A.M."/>
            <person name="Puiu D."/>
            <person name="Schatz M.C."/>
            <person name="Shumway M."/>
            <person name="Sommer D.D."/>
            <person name="Trapnell C."/>
            <person name="Benahmed F."/>
            <person name="Dimitrov G."/>
            <person name="Madupu R."/>
            <person name="Radune D."/>
            <person name="Sullivan S."/>
            <person name="Jha G."/>
            <person name="Ishihara H."/>
            <person name="Lee S.W."/>
            <person name="Pandey A."/>
            <person name="Sharma V."/>
            <person name="Sriariyanun M."/>
            <person name="Szurek B."/>
            <person name="Vera-Cruz C.M."/>
            <person name="Dorman K.S."/>
            <person name="Ronald P.C."/>
            <person name="Verdier V."/>
            <person name="Dow J.M."/>
            <person name="Sonti R.V."/>
            <person name="Tsuge S."/>
            <person name="Brendel V.P."/>
            <person name="Rabinowicz P.D."/>
            <person name="Leach J.E."/>
            <person name="White F.F."/>
            <person name="Salzberg S.L."/>
        </authorList>
    </citation>
    <scope>NUCLEOTIDE SEQUENCE [LARGE SCALE GENOMIC DNA]</scope>
    <source>
        <strain evidence="1 2">BLS256</strain>
    </source>
</reference>
<name>G7TH92_XANOB</name>
<proteinExistence type="predicted"/>
<dbReference type="EMBL" id="CP003057">
    <property type="protein sequence ID" value="AEQ95481.1"/>
    <property type="molecule type" value="Genomic_DNA"/>
</dbReference>
<organism evidence="1 2">
    <name type="scientific">Xanthomonas oryzae pv. oryzicola (strain BLS256)</name>
    <dbReference type="NCBI Taxonomy" id="383407"/>
    <lineage>
        <taxon>Bacteria</taxon>
        <taxon>Pseudomonadati</taxon>
        <taxon>Pseudomonadota</taxon>
        <taxon>Gammaproteobacteria</taxon>
        <taxon>Lysobacterales</taxon>
        <taxon>Lysobacteraceae</taxon>
        <taxon>Xanthomonas</taxon>
    </lineage>
</organism>